<reference evidence="1 2" key="1">
    <citation type="submission" date="2024-01" db="EMBL/GenBank/DDBJ databases">
        <title>The genomes of 5 underutilized Papilionoideae crops provide insights into root nodulation and disease resistance.</title>
        <authorList>
            <person name="Yuan L."/>
        </authorList>
    </citation>
    <scope>NUCLEOTIDE SEQUENCE [LARGE SCALE GENOMIC DNA]</scope>
    <source>
        <strain evidence="1">LY-2023</strain>
        <tissue evidence="1">Leaf</tissue>
    </source>
</reference>
<comment type="caution">
    <text evidence="1">The sequence shown here is derived from an EMBL/GenBank/DDBJ whole genome shotgun (WGS) entry which is preliminary data.</text>
</comment>
<protein>
    <submittedName>
        <fullName evidence="1">Uncharacterized protein</fullName>
    </submittedName>
</protein>
<sequence length="74" mass="8278">MITPSVIDSIVLFRHASMILDPSIHTCSGNRESIAHPNPKLRRTIFYETRLSHFSISPSITISPSFISLSKNPI</sequence>
<accession>A0AAN9JBL6</accession>
<dbReference type="Proteomes" id="UP001359559">
    <property type="component" value="Unassembled WGS sequence"/>
</dbReference>
<gene>
    <name evidence="1" type="ORF">RJT34_18076</name>
</gene>
<dbReference type="EMBL" id="JAYKXN010000004">
    <property type="protein sequence ID" value="KAK7295171.1"/>
    <property type="molecule type" value="Genomic_DNA"/>
</dbReference>
<evidence type="ECO:0000313" key="2">
    <source>
        <dbReference type="Proteomes" id="UP001359559"/>
    </source>
</evidence>
<organism evidence="1 2">
    <name type="scientific">Clitoria ternatea</name>
    <name type="common">Butterfly pea</name>
    <dbReference type="NCBI Taxonomy" id="43366"/>
    <lineage>
        <taxon>Eukaryota</taxon>
        <taxon>Viridiplantae</taxon>
        <taxon>Streptophyta</taxon>
        <taxon>Embryophyta</taxon>
        <taxon>Tracheophyta</taxon>
        <taxon>Spermatophyta</taxon>
        <taxon>Magnoliopsida</taxon>
        <taxon>eudicotyledons</taxon>
        <taxon>Gunneridae</taxon>
        <taxon>Pentapetalae</taxon>
        <taxon>rosids</taxon>
        <taxon>fabids</taxon>
        <taxon>Fabales</taxon>
        <taxon>Fabaceae</taxon>
        <taxon>Papilionoideae</taxon>
        <taxon>50 kb inversion clade</taxon>
        <taxon>NPAAA clade</taxon>
        <taxon>indigoferoid/millettioid clade</taxon>
        <taxon>Phaseoleae</taxon>
        <taxon>Clitoria</taxon>
    </lineage>
</organism>
<name>A0AAN9JBL6_CLITE</name>
<keyword evidence="2" id="KW-1185">Reference proteome</keyword>
<dbReference type="AlphaFoldDB" id="A0AAN9JBL6"/>
<proteinExistence type="predicted"/>
<evidence type="ECO:0000313" key="1">
    <source>
        <dbReference type="EMBL" id="KAK7295171.1"/>
    </source>
</evidence>